<reference evidence="1 2" key="1">
    <citation type="submission" date="2018-02" db="EMBL/GenBank/DDBJ databases">
        <title>Draft genome of wild Prunus yedoensis var. nudiflora.</title>
        <authorList>
            <person name="Baek S."/>
            <person name="Kim J.-H."/>
            <person name="Choi K."/>
            <person name="Kim G.-B."/>
            <person name="Cho A."/>
            <person name="Jang H."/>
            <person name="Shin C.-H."/>
            <person name="Yu H.-J."/>
            <person name="Mun J.-H."/>
        </authorList>
    </citation>
    <scope>NUCLEOTIDE SEQUENCE [LARGE SCALE GENOMIC DNA]</scope>
    <source>
        <strain evidence="2">cv. Jeju island</strain>
        <tissue evidence="1">Leaf</tissue>
    </source>
</reference>
<organism evidence="1 2">
    <name type="scientific">Prunus yedoensis var. nudiflora</name>
    <dbReference type="NCBI Taxonomy" id="2094558"/>
    <lineage>
        <taxon>Eukaryota</taxon>
        <taxon>Viridiplantae</taxon>
        <taxon>Streptophyta</taxon>
        <taxon>Embryophyta</taxon>
        <taxon>Tracheophyta</taxon>
        <taxon>Spermatophyta</taxon>
        <taxon>Magnoliopsida</taxon>
        <taxon>eudicotyledons</taxon>
        <taxon>Gunneridae</taxon>
        <taxon>Pentapetalae</taxon>
        <taxon>rosids</taxon>
        <taxon>fabids</taxon>
        <taxon>Rosales</taxon>
        <taxon>Rosaceae</taxon>
        <taxon>Amygdaloideae</taxon>
        <taxon>Amygdaleae</taxon>
        <taxon>Prunus</taxon>
    </lineage>
</organism>
<dbReference type="STRING" id="2094558.A0A314Z1T0"/>
<comment type="caution">
    <text evidence="1">The sequence shown here is derived from an EMBL/GenBank/DDBJ whole genome shotgun (WGS) entry which is preliminary data.</text>
</comment>
<evidence type="ECO:0000313" key="2">
    <source>
        <dbReference type="Proteomes" id="UP000250321"/>
    </source>
</evidence>
<dbReference type="Proteomes" id="UP000250321">
    <property type="component" value="Unassembled WGS sequence"/>
</dbReference>
<dbReference type="AlphaFoldDB" id="A0A314Z1T0"/>
<protein>
    <submittedName>
        <fullName evidence="1">Uncharacterized protein</fullName>
    </submittedName>
</protein>
<evidence type="ECO:0000313" key="1">
    <source>
        <dbReference type="EMBL" id="PQQ10851.1"/>
    </source>
</evidence>
<dbReference type="EMBL" id="PJQY01000460">
    <property type="protein sequence ID" value="PQQ10851.1"/>
    <property type="molecule type" value="Genomic_DNA"/>
</dbReference>
<proteinExistence type="predicted"/>
<gene>
    <name evidence="1" type="ORF">Pyn_23715</name>
</gene>
<accession>A0A314Z1T0</accession>
<keyword evidence="2" id="KW-1185">Reference proteome</keyword>
<name>A0A314Z1T0_PRUYE</name>
<sequence>MWDNSLNNCRLLPHVDQLTSSHREPDFHNPSDCLVGNLSSSQDLQSQFTSASLGDSQAFSRQDLAVNSGVSGLMVPDILILLCIQKTQARSVDAATSVL</sequence>